<dbReference type="InterPro" id="IPR050965">
    <property type="entry name" value="UPF0336/Enoyl-CoA_hydratase"/>
</dbReference>
<organism evidence="2 4">
    <name type="scientific">Pseudomonas prosekii</name>
    <dbReference type="NCBI Taxonomy" id="1148509"/>
    <lineage>
        <taxon>Bacteria</taxon>
        <taxon>Pseudomonadati</taxon>
        <taxon>Pseudomonadota</taxon>
        <taxon>Gammaproteobacteria</taxon>
        <taxon>Pseudomonadales</taxon>
        <taxon>Pseudomonadaceae</taxon>
        <taxon>Pseudomonas</taxon>
    </lineage>
</organism>
<feature type="domain" description="MaoC-like" evidence="1">
    <location>
        <begin position="22"/>
        <end position="104"/>
    </location>
</feature>
<dbReference type="Proteomes" id="UP000282672">
    <property type="component" value="Unassembled WGS sequence"/>
</dbReference>
<dbReference type="AlphaFoldDB" id="A0A3L8CCC7"/>
<dbReference type="EMBL" id="PEGA01000007">
    <property type="protein sequence ID" value="RLU11797.1"/>
    <property type="molecule type" value="Genomic_DNA"/>
</dbReference>
<evidence type="ECO:0000313" key="3">
    <source>
        <dbReference type="EMBL" id="RLU11797.1"/>
    </source>
</evidence>
<comment type="caution">
    <text evidence="2">The sequence shown here is derived from an EMBL/GenBank/DDBJ whole genome shotgun (WGS) entry which is preliminary data.</text>
</comment>
<dbReference type="CDD" id="cd03449">
    <property type="entry name" value="R_hydratase"/>
    <property type="match status" value="1"/>
</dbReference>
<dbReference type="SUPFAM" id="SSF54637">
    <property type="entry name" value="Thioesterase/thiol ester dehydrase-isomerase"/>
    <property type="match status" value="1"/>
</dbReference>
<gene>
    <name evidence="3" type="ORF">CS076_09135</name>
    <name evidence="2" type="ORF">CS078_23070</name>
</gene>
<evidence type="ECO:0000313" key="2">
    <source>
        <dbReference type="EMBL" id="RLU05789.1"/>
    </source>
</evidence>
<dbReference type="RefSeq" id="WP_121731986.1">
    <property type="nucleotide sequence ID" value="NZ_PEGA01000007.1"/>
</dbReference>
<evidence type="ECO:0000313" key="4">
    <source>
        <dbReference type="Proteomes" id="UP000282140"/>
    </source>
</evidence>
<dbReference type="PANTHER" id="PTHR43437">
    <property type="entry name" value="HYDROXYACYL-THIOESTER DEHYDRATASE TYPE 2, MITOCHONDRIAL-RELATED"/>
    <property type="match status" value="1"/>
</dbReference>
<reference evidence="4 5" key="1">
    <citation type="journal article" date="2018" name="Front. Microbiol.">
        <title>Discovery of Phloeophagus Beetles as a Source of Pseudomonas Strains That Produce Potentially New Bioactive Substances and Description of Pseudomonas bohemica sp. nov.</title>
        <authorList>
            <person name="Saati-Santamaria Z."/>
            <person name="Lopez-Mondejar R."/>
            <person name="Jimenez-Gomez A."/>
            <person name="Diez-Mendez A."/>
            <person name="Vetrovsky T."/>
            <person name="Igual J.M."/>
            <person name="Velazquez E."/>
            <person name="Kolarik M."/>
            <person name="Rivas R."/>
            <person name="Garcia-Fraile P."/>
        </authorList>
    </citation>
    <scope>NUCLEOTIDE SEQUENCE [LARGE SCALE GENOMIC DNA]</scope>
    <source>
        <strain evidence="3 5">A2-NA12</strain>
        <strain evidence="2 4">A2-NA13</strain>
    </source>
</reference>
<evidence type="ECO:0000259" key="1">
    <source>
        <dbReference type="Pfam" id="PF01575"/>
    </source>
</evidence>
<evidence type="ECO:0000313" key="5">
    <source>
        <dbReference type="Proteomes" id="UP000282672"/>
    </source>
</evidence>
<accession>A0A3L8CCC7</accession>
<dbReference type="Proteomes" id="UP000282140">
    <property type="component" value="Unassembled WGS sequence"/>
</dbReference>
<dbReference type="GO" id="GO:0019171">
    <property type="term" value="F:(3R)-hydroxyacyl-[acyl-carrier-protein] dehydratase activity"/>
    <property type="evidence" value="ECO:0007669"/>
    <property type="project" value="TreeGrafter"/>
</dbReference>
<proteinExistence type="predicted"/>
<dbReference type="GO" id="GO:0006633">
    <property type="term" value="P:fatty acid biosynthetic process"/>
    <property type="evidence" value="ECO:0007669"/>
    <property type="project" value="TreeGrafter"/>
</dbReference>
<keyword evidence="4" id="KW-1185">Reference proteome</keyword>
<protein>
    <submittedName>
        <fullName evidence="2">Acyl dehydratase</fullName>
    </submittedName>
</protein>
<dbReference type="Pfam" id="PF01575">
    <property type="entry name" value="MaoC_dehydratas"/>
    <property type="match status" value="1"/>
</dbReference>
<dbReference type="EMBL" id="PEGB01000018">
    <property type="protein sequence ID" value="RLU05789.1"/>
    <property type="molecule type" value="Genomic_DNA"/>
</dbReference>
<name>A0A3L8CCC7_9PSED</name>
<dbReference type="InterPro" id="IPR029069">
    <property type="entry name" value="HotDog_dom_sf"/>
</dbReference>
<dbReference type="PANTHER" id="PTHR43437:SF3">
    <property type="entry name" value="HYDROXYACYL-THIOESTER DEHYDRATASE TYPE 2, MITOCHONDRIAL"/>
    <property type="match status" value="1"/>
</dbReference>
<sequence length="166" mass="17937">MKSLRERAAEGLKAGDSFTVKRCFSDEDIRQFAALSRDYNPVHCHAGYAAVRGFDAPIAHGLMTASLVTEIGGQIGWLAKGMSFEFKRPVYAGEQLQCDWLIAHIDERGHATAEVRVVNAQGVTVLVAKTSGVLPGPQERECLTQMLSEGDPTNGAQTRGTEACSQ</sequence>
<dbReference type="InterPro" id="IPR002539">
    <property type="entry name" value="MaoC-like_dom"/>
</dbReference>
<dbReference type="Gene3D" id="3.10.129.10">
    <property type="entry name" value="Hotdog Thioesterase"/>
    <property type="match status" value="1"/>
</dbReference>